<dbReference type="PANTHER" id="PTHR24134">
    <property type="entry name" value="ANKYRIN REPEAT-CONTAINING PROTEIN DDB_G0279043"/>
    <property type="match status" value="1"/>
</dbReference>
<feature type="repeat" description="ANK" evidence="3">
    <location>
        <begin position="166"/>
        <end position="198"/>
    </location>
</feature>
<dbReference type="AlphaFoldDB" id="A0A0C1QJ41"/>
<feature type="non-terminal residue" evidence="4">
    <location>
        <position position="433"/>
    </location>
</feature>
<sequence>YKFLYDQGSFTLLYIAVTEGKVEMVKALLEAKANPNLAVTIVSKWREEPELITSDFPLHKAAFGCPWDIGIRECDEPYIKIISLLIKYGADVNKVNEEKQSAIFVASARGIKTVDKLIKKGADVNISDNKGRTPLHIVADRRGWNNIDTIVKLIKAGAEVNKPNNEGLTPLHLAVMRENLEVARLLAEEGATVNSIDKQGRTSLHLSVLYSNSKSINNEEWDIPSYCIMELLIASRANPTIVDQEGNSPRNIIKKFWKKLCKNDIDNFSISLKEGVLKKAEKLYYEELEDSLIKNNIYKAIVIKLQKELNYSYSDVCDKIGKLLSSMAGINERKSYISPSLSPGEEKDTINIFIEFNNQADFALFKLFCDDNYSGLILEYSYGASDDDGFQVKIKMDAQIFYEEIIPALSEFKQAEELENNSQVRSFRRSVEL</sequence>
<evidence type="ECO:0000313" key="4">
    <source>
        <dbReference type="EMBL" id="KIE04223.1"/>
    </source>
</evidence>
<keyword evidence="5" id="KW-1185">Reference proteome</keyword>
<dbReference type="PANTHER" id="PTHR24134:SF9">
    <property type="entry name" value="ANKYRIN REPEAT AND SOCS BOX PROTEIN 8"/>
    <property type="match status" value="1"/>
</dbReference>
<evidence type="ECO:0000313" key="5">
    <source>
        <dbReference type="Proteomes" id="UP000031258"/>
    </source>
</evidence>
<feature type="repeat" description="ANK" evidence="3">
    <location>
        <begin position="8"/>
        <end position="40"/>
    </location>
</feature>
<dbReference type="SMART" id="SM00248">
    <property type="entry name" value="ANK"/>
    <property type="match status" value="6"/>
</dbReference>
<dbReference type="EMBL" id="JSWE01000213">
    <property type="protein sequence ID" value="KIE04223.1"/>
    <property type="molecule type" value="Genomic_DNA"/>
</dbReference>
<evidence type="ECO:0000256" key="1">
    <source>
        <dbReference type="ARBA" id="ARBA00022737"/>
    </source>
</evidence>
<dbReference type="PROSITE" id="PS50088">
    <property type="entry name" value="ANK_REPEAT"/>
    <property type="match status" value="3"/>
</dbReference>
<feature type="repeat" description="ANK" evidence="3">
    <location>
        <begin position="130"/>
        <end position="165"/>
    </location>
</feature>
<dbReference type="RefSeq" id="WP_193387661.1">
    <property type="nucleotide sequence ID" value="NZ_JSWE01000213.1"/>
</dbReference>
<name>A0A0C1QJ41_9RICK</name>
<dbReference type="STRING" id="86105.NF27_IU00010"/>
<accession>A0A0C1QJ41</accession>
<keyword evidence="1" id="KW-0677">Repeat</keyword>
<dbReference type="InterPro" id="IPR002110">
    <property type="entry name" value="Ankyrin_rpt"/>
</dbReference>
<dbReference type="Proteomes" id="UP000031258">
    <property type="component" value="Unassembled WGS sequence"/>
</dbReference>
<dbReference type="PROSITE" id="PS50297">
    <property type="entry name" value="ANK_REP_REGION"/>
    <property type="match status" value="1"/>
</dbReference>
<organism evidence="4 5">
    <name type="scientific">Candidatus Jidaibacter acanthamoebae</name>
    <dbReference type="NCBI Taxonomy" id="86105"/>
    <lineage>
        <taxon>Bacteria</taxon>
        <taxon>Pseudomonadati</taxon>
        <taxon>Pseudomonadota</taxon>
        <taxon>Alphaproteobacteria</taxon>
        <taxon>Rickettsiales</taxon>
        <taxon>Candidatus Midichloriaceae</taxon>
        <taxon>Candidatus Jidaibacter</taxon>
    </lineage>
</organism>
<protein>
    <submittedName>
        <fullName evidence="4">Uncharacterized protein</fullName>
    </submittedName>
</protein>
<evidence type="ECO:0000256" key="3">
    <source>
        <dbReference type="PROSITE-ProRule" id="PRU00023"/>
    </source>
</evidence>
<dbReference type="InterPro" id="IPR036770">
    <property type="entry name" value="Ankyrin_rpt-contain_sf"/>
</dbReference>
<keyword evidence="2 3" id="KW-0040">ANK repeat</keyword>
<proteinExistence type="predicted"/>
<feature type="non-terminal residue" evidence="4">
    <location>
        <position position="1"/>
    </location>
</feature>
<dbReference type="Pfam" id="PF12796">
    <property type="entry name" value="Ank_2"/>
    <property type="match status" value="1"/>
</dbReference>
<comment type="caution">
    <text evidence="4">The sequence shown here is derived from an EMBL/GenBank/DDBJ whole genome shotgun (WGS) entry which is preliminary data.</text>
</comment>
<dbReference type="Gene3D" id="1.25.40.20">
    <property type="entry name" value="Ankyrin repeat-containing domain"/>
    <property type="match status" value="2"/>
</dbReference>
<dbReference type="SUPFAM" id="SSF48403">
    <property type="entry name" value="Ankyrin repeat"/>
    <property type="match status" value="1"/>
</dbReference>
<gene>
    <name evidence="4" type="ORF">NF27_IU00010</name>
</gene>
<dbReference type="Pfam" id="PF00023">
    <property type="entry name" value="Ank"/>
    <property type="match status" value="1"/>
</dbReference>
<evidence type="ECO:0000256" key="2">
    <source>
        <dbReference type="ARBA" id="ARBA00023043"/>
    </source>
</evidence>
<reference evidence="4 5" key="1">
    <citation type="submission" date="2014-11" db="EMBL/GenBank/DDBJ databases">
        <title>A Rickettsiales Symbiont of Amoebae With Ancient Features.</title>
        <authorList>
            <person name="Schulz F."/>
            <person name="Martijn J."/>
            <person name="Wascher F."/>
            <person name="Kostanjsek R."/>
            <person name="Ettema T.J."/>
            <person name="Horn M."/>
        </authorList>
    </citation>
    <scope>NUCLEOTIDE SEQUENCE [LARGE SCALE GENOMIC DNA]</scope>
    <source>
        <strain evidence="4 5">UWC36</strain>
    </source>
</reference>